<evidence type="ECO:0000313" key="1">
    <source>
        <dbReference type="EMBL" id="SFI78256.1"/>
    </source>
</evidence>
<dbReference type="Proteomes" id="UP000198702">
    <property type="component" value="Unassembled WGS sequence"/>
</dbReference>
<proteinExistence type="predicted"/>
<reference evidence="1 2" key="1">
    <citation type="submission" date="2016-10" db="EMBL/GenBank/DDBJ databases">
        <authorList>
            <person name="Varghese N."/>
            <person name="Submissions S."/>
        </authorList>
    </citation>
    <scope>NUCLEOTIDE SEQUENCE [LARGE SCALE GENOMIC DNA]</scope>
    <source>
        <strain evidence="1 2">UNC380MFSha3.1</strain>
    </source>
</reference>
<sequence>MTVPASARPLPEGLDAYLEVDGIEGSVARLGVRDVRAGSFVDAYPAGTHDREILVEGSPTPSSVREATARVLAADPRCRRVVLAVTADDLIAISWAEEAGYRYVVDVDIHDGQFTLLVTEPDWVLAQPHILDDIPLEE</sequence>
<dbReference type="AlphaFoldDB" id="A0A7Z7GG67"/>
<evidence type="ECO:0000313" key="2">
    <source>
        <dbReference type="Proteomes" id="UP000198702"/>
    </source>
</evidence>
<dbReference type="RefSeq" id="WP_051526087.1">
    <property type="nucleotide sequence ID" value="NZ_FOQZ01000010.1"/>
</dbReference>
<organism evidence="1 2">
    <name type="scientific">Microbacterium saccharophilum</name>
    <dbReference type="NCBI Taxonomy" id="1213358"/>
    <lineage>
        <taxon>Bacteria</taxon>
        <taxon>Bacillati</taxon>
        <taxon>Actinomycetota</taxon>
        <taxon>Actinomycetes</taxon>
        <taxon>Micrococcales</taxon>
        <taxon>Microbacteriaceae</taxon>
        <taxon>Microbacterium</taxon>
    </lineage>
</organism>
<gene>
    <name evidence="1" type="ORF">SAMN04487751_2969</name>
</gene>
<dbReference type="Gene3D" id="3.40.630.30">
    <property type="match status" value="1"/>
</dbReference>
<accession>A0A7Z7GG67</accession>
<dbReference type="EMBL" id="FOQZ01000010">
    <property type="protein sequence ID" value="SFI78256.1"/>
    <property type="molecule type" value="Genomic_DNA"/>
</dbReference>
<protein>
    <submittedName>
        <fullName evidence="1">Uncharacterized protein</fullName>
    </submittedName>
</protein>
<name>A0A7Z7GG67_9MICO</name>
<comment type="caution">
    <text evidence="1">The sequence shown here is derived from an EMBL/GenBank/DDBJ whole genome shotgun (WGS) entry which is preliminary data.</text>
</comment>